<keyword evidence="5" id="KW-0677">Repeat</keyword>
<keyword evidence="12" id="KW-1185">Reference proteome</keyword>
<evidence type="ECO:0000256" key="7">
    <source>
        <dbReference type="ARBA" id="ARBA00022989"/>
    </source>
</evidence>
<dbReference type="Proteomes" id="UP000800035">
    <property type="component" value="Unassembled WGS sequence"/>
</dbReference>
<sequence>MELQESPASVGGSGSRLATPVIVRNSNDDSVDHSHKQGMEAIKDVVCGSSAGIVGKYVEYPFDTIKVRLQSQPNRLPLRYSGPLDCCMQSLKQDGVLGMYRGISAPLVGAAVETSCLFFSYRIAGDMLRKTNFWPELKNPEIEISYTGKLGCGMVAGAFTSLFLTPIELVKCKMQVPLETSATTTVRPGILNVIGSIYRHQGISGYWHGQLGTFIRETGGGFMWFGGYEGARTLFKKNDKTSSSTTNDEDLSVLQRMISGAAAGVAYNFFFYPADTIKSRMQTEDVQRLTGGRSTFLAVGKQLWKQHGIRGFYRGCGITVARSIPSSALIFTVYEEFKKYWSKWEAVEDTNLRHIDYAKRIETLETSPYDGVDVIPHVKNASLSHASANTPVASCSVEKIILDPKYHDTLTLVKGIRNGVVYGTKVRFPHALVMIFLFRSGSFRSKCWLVFKATRQHARNLGLFALVYKSSMLFLRNTSPTGKERHYDAFLAGLLGGYTVFGRTIHNSVSQQIVIYVFARVCLALAKLAVQPKSTGGWGLLGDGVEGRGGALSDGRGGGLRGRVVKNGWPVFASLSWAMVMYVFRWHPETVQSSLRSSMSYIYVQSDDWDSLRNFIWHNK</sequence>
<dbReference type="EMBL" id="ML976985">
    <property type="protein sequence ID" value="KAF1959079.1"/>
    <property type="molecule type" value="Genomic_DNA"/>
</dbReference>
<keyword evidence="4 10" id="KW-0812">Transmembrane</keyword>
<evidence type="ECO:0000256" key="4">
    <source>
        <dbReference type="ARBA" id="ARBA00022692"/>
    </source>
</evidence>
<dbReference type="PROSITE" id="PS50920">
    <property type="entry name" value="SOLCAR"/>
    <property type="match status" value="3"/>
</dbReference>
<evidence type="ECO:0000256" key="9">
    <source>
        <dbReference type="ARBA" id="ARBA00023136"/>
    </source>
</evidence>
<proteinExistence type="inferred from homology"/>
<protein>
    <submittedName>
        <fullName evidence="11">Mitochondrial carrier</fullName>
    </submittedName>
</protein>
<evidence type="ECO:0000256" key="1">
    <source>
        <dbReference type="ARBA" id="ARBA00004225"/>
    </source>
</evidence>
<comment type="subcellular location">
    <subcellularLocation>
        <location evidence="1">Mitochondrion membrane</location>
        <topology evidence="1">Multi-pass membrane protein</topology>
    </subcellularLocation>
</comment>
<organism evidence="11 12">
    <name type="scientific">Byssothecium circinans</name>
    <dbReference type="NCBI Taxonomy" id="147558"/>
    <lineage>
        <taxon>Eukaryota</taxon>
        <taxon>Fungi</taxon>
        <taxon>Dikarya</taxon>
        <taxon>Ascomycota</taxon>
        <taxon>Pezizomycotina</taxon>
        <taxon>Dothideomycetes</taxon>
        <taxon>Pleosporomycetidae</taxon>
        <taxon>Pleosporales</taxon>
        <taxon>Massarineae</taxon>
        <taxon>Massarinaceae</taxon>
        <taxon>Byssothecium</taxon>
    </lineage>
</organism>
<dbReference type="InterPro" id="IPR018108">
    <property type="entry name" value="MCP_transmembrane"/>
</dbReference>
<dbReference type="FunFam" id="1.50.40.10:FF:000109">
    <property type="entry name" value="Ornithine carrier protein AmcA/Ort1"/>
    <property type="match status" value="1"/>
</dbReference>
<comment type="similarity">
    <text evidence="2">Belongs to the mitochondrial carrier (TC 2.A.29) family.</text>
</comment>
<dbReference type="SUPFAM" id="SSF103506">
    <property type="entry name" value="Mitochondrial carrier"/>
    <property type="match status" value="1"/>
</dbReference>
<reference evidence="11" key="1">
    <citation type="journal article" date="2020" name="Stud. Mycol.">
        <title>101 Dothideomycetes genomes: a test case for predicting lifestyles and emergence of pathogens.</title>
        <authorList>
            <person name="Haridas S."/>
            <person name="Albert R."/>
            <person name="Binder M."/>
            <person name="Bloem J."/>
            <person name="Labutti K."/>
            <person name="Salamov A."/>
            <person name="Andreopoulos B."/>
            <person name="Baker S."/>
            <person name="Barry K."/>
            <person name="Bills G."/>
            <person name="Bluhm B."/>
            <person name="Cannon C."/>
            <person name="Castanera R."/>
            <person name="Culley D."/>
            <person name="Daum C."/>
            <person name="Ezra D."/>
            <person name="Gonzalez J."/>
            <person name="Henrissat B."/>
            <person name="Kuo A."/>
            <person name="Liang C."/>
            <person name="Lipzen A."/>
            <person name="Lutzoni F."/>
            <person name="Magnuson J."/>
            <person name="Mondo S."/>
            <person name="Nolan M."/>
            <person name="Ohm R."/>
            <person name="Pangilinan J."/>
            <person name="Park H.-J."/>
            <person name="Ramirez L."/>
            <person name="Alfaro M."/>
            <person name="Sun H."/>
            <person name="Tritt A."/>
            <person name="Yoshinaga Y."/>
            <person name="Zwiers L.-H."/>
            <person name="Turgeon B."/>
            <person name="Goodwin S."/>
            <person name="Spatafora J."/>
            <person name="Crous P."/>
            <person name="Grigoriev I."/>
        </authorList>
    </citation>
    <scope>NUCLEOTIDE SEQUENCE</scope>
    <source>
        <strain evidence="11">CBS 675.92</strain>
    </source>
</reference>
<keyword evidence="7" id="KW-1133">Transmembrane helix</keyword>
<dbReference type="InterPro" id="IPR050567">
    <property type="entry name" value="Mitochondrial_Carrier"/>
</dbReference>
<evidence type="ECO:0000256" key="2">
    <source>
        <dbReference type="ARBA" id="ARBA00006375"/>
    </source>
</evidence>
<dbReference type="AlphaFoldDB" id="A0A6A5U546"/>
<evidence type="ECO:0000313" key="12">
    <source>
        <dbReference type="Proteomes" id="UP000800035"/>
    </source>
</evidence>
<dbReference type="PANTHER" id="PTHR45624:SF31">
    <property type="entry name" value="MITOCHONDRIAL ORNITHINE TRANSPORTER 1"/>
    <property type="match status" value="1"/>
</dbReference>
<gene>
    <name evidence="11" type="ORF">CC80DRAFT_406977</name>
</gene>
<evidence type="ECO:0000313" key="11">
    <source>
        <dbReference type="EMBL" id="KAF1959079.1"/>
    </source>
</evidence>
<dbReference type="OrthoDB" id="2139348at2759"/>
<evidence type="ECO:0000256" key="3">
    <source>
        <dbReference type="ARBA" id="ARBA00022448"/>
    </source>
</evidence>
<dbReference type="Gene3D" id="1.50.40.10">
    <property type="entry name" value="Mitochondrial carrier domain"/>
    <property type="match status" value="2"/>
</dbReference>
<feature type="repeat" description="Solcar" evidence="10">
    <location>
        <begin position="144"/>
        <end position="234"/>
    </location>
</feature>
<evidence type="ECO:0000256" key="8">
    <source>
        <dbReference type="ARBA" id="ARBA00023128"/>
    </source>
</evidence>
<dbReference type="PANTHER" id="PTHR45624">
    <property type="entry name" value="MITOCHONDRIAL BASIC AMINO ACIDS TRANSPORTER-RELATED"/>
    <property type="match status" value="1"/>
</dbReference>
<keyword evidence="3" id="KW-0813">Transport</keyword>
<evidence type="ECO:0000256" key="10">
    <source>
        <dbReference type="PROSITE-ProRule" id="PRU00282"/>
    </source>
</evidence>
<dbReference type="InterPro" id="IPR023395">
    <property type="entry name" value="MCP_dom_sf"/>
</dbReference>
<evidence type="ECO:0000256" key="6">
    <source>
        <dbReference type="ARBA" id="ARBA00022792"/>
    </source>
</evidence>
<name>A0A6A5U546_9PLEO</name>
<dbReference type="Pfam" id="PF02466">
    <property type="entry name" value="Tim17"/>
    <property type="match status" value="1"/>
</dbReference>
<keyword evidence="6" id="KW-0999">Mitochondrion inner membrane</keyword>
<evidence type="ECO:0000256" key="5">
    <source>
        <dbReference type="ARBA" id="ARBA00022737"/>
    </source>
</evidence>
<dbReference type="GO" id="GO:1990575">
    <property type="term" value="P:mitochondrial L-ornithine transmembrane transport"/>
    <property type="evidence" value="ECO:0007669"/>
    <property type="project" value="TreeGrafter"/>
</dbReference>
<dbReference type="GO" id="GO:0000064">
    <property type="term" value="F:L-ornithine transmembrane transporter activity"/>
    <property type="evidence" value="ECO:0007669"/>
    <property type="project" value="TreeGrafter"/>
</dbReference>
<dbReference type="GO" id="GO:0031966">
    <property type="term" value="C:mitochondrial membrane"/>
    <property type="evidence" value="ECO:0007669"/>
    <property type="project" value="UniProtKB-SubCell"/>
</dbReference>
<feature type="repeat" description="Solcar" evidence="10">
    <location>
        <begin position="39"/>
        <end position="127"/>
    </location>
</feature>
<accession>A0A6A5U546</accession>
<keyword evidence="9 10" id="KW-0472">Membrane</keyword>
<keyword evidence="8" id="KW-0496">Mitochondrion</keyword>
<feature type="repeat" description="Solcar" evidence="10">
    <location>
        <begin position="251"/>
        <end position="340"/>
    </location>
</feature>
<dbReference type="Pfam" id="PF00153">
    <property type="entry name" value="Mito_carr"/>
    <property type="match status" value="3"/>
</dbReference>